<dbReference type="SUPFAM" id="SSF53383">
    <property type="entry name" value="PLP-dependent transferases"/>
    <property type="match status" value="1"/>
</dbReference>
<dbReference type="InterPro" id="IPR004838">
    <property type="entry name" value="NHTrfase_class1_PyrdxlP-BS"/>
</dbReference>
<evidence type="ECO:0000259" key="3">
    <source>
        <dbReference type="Pfam" id="PF00155"/>
    </source>
</evidence>
<dbReference type="PRINTS" id="PR00753">
    <property type="entry name" value="ACCSYNTHASE"/>
</dbReference>
<dbReference type="Gene3D" id="3.40.640.10">
    <property type="entry name" value="Type I PLP-dependent aspartate aminotransferase-like (Major domain)"/>
    <property type="match status" value="1"/>
</dbReference>
<comment type="similarity">
    <text evidence="1">Belongs to the class-I pyridoxal-phosphate-dependent aminotransferase family.</text>
</comment>
<feature type="domain" description="Aminotransferase class I/classII large" evidence="3">
    <location>
        <begin position="45"/>
        <end position="429"/>
    </location>
</feature>
<organism evidence="4">
    <name type="scientific">Lichtheimia ramosa</name>
    <dbReference type="NCBI Taxonomy" id="688394"/>
    <lineage>
        <taxon>Eukaryota</taxon>
        <taxon>Fungi</taxon>
        <taxon>Fungi incertae sedis</taxon>
        <taxon>Mucoromycota</taxon>
        <taxon>Mucoromycotina</taxon>
        <taxon>Mucoromycetes</taxon>
        <taxon>Mucorales</taxon>
        <taxon>Lichtheimiaceae</taxon>
        <taxon>Lichtheimia</taxon>
    </lineage>
</organism>
<reference evidence="4" key="1">
    <citation type="journal article" date="2014" name="Genome Announc.">
        <title>De novo whole-genome sequence and genome annotation of Lichtheimia ramosa.</title>
        <authorList>
            <person name="Linde J."/>
            <person name="Schwartze V."/>
            <person name="Binder U."/>
            <person name="Lass-Florl C."/>
            <person name="Voigt K."/>
            <person name="Horn F."/>
        </authorList>
    </citation>
    <scope>NUCLEOTIDE SEQUENCE</scope>
    <source>
        <strain evidence="4">JMRC FSU:6197</strain>
    </source>
</reference>
<dbReference type="InterPro" id="IPR015422">
    <property type="entry name" value="PyrdxlP-dep_Trfase_small"/>
</dbReference>
<gene>
    <name evidence="4" type="ORF">LRAMOSA05993</name>
</gene>
<dbReference type="Gene3D" id="3.90.1150.10">
    <property type="entry name" value="Aspartate Aminotransferase, domain 1"/>
    <property type="match status" value="1"/>
</dbReference>
<keyword evidence="2" id="KW-0663">Pyridoxal phosphate</keyword>
<sequence length="438" mass="48975">MDMQYGNMKGHVSKRALEGMAVANPMRDALFSALNYIYDPVHPAINMGTAQNDLMQKELVDKINASLEFQVSDLSYGEPQGSQRLRQIMGSLLTRHLKPVIPVDADHVFVATGAGAAIYYLASALTDPGDSIMVVSPYYGSFDGDVCMGSQIDLIPLYLNNSGNDWDLSVDLDSLEETWEQAEARNKKVKALIITNPHNPLGRCFSQESIETLLRYASKHNLHVISDEVYALSTFGHLLPDSNVDQDPFLSVLSLPNLKQLIDPSLVHVVYGLSKDFGVNGLRVGFVIDQHNPILRNVLPGFIVFSYTSTLTDRLLCNMFSDEAWIDNFIETNRQRLVDAYTRASHTLKRIGVDHVYADAGQFMVVDLRAAMIQLNGRPPTFDDEKKLMATLLQHGVYMVPGHAFYIREPGFFRITFTVDKDRLKKGIDILTQTLSIQ</sequence>
<dbReference type="InterPro" id="IPR004839">
    <property type="entry name" value="Aminotransferase_I/II_large"/>
</dbReference>
<dbReference type="InterPro" id="IPR015424">
    <property type="entry name" value="PyrdxlP-dep_Trfase"/>
</dbReference>
<accession>A0A077X2X4</accession>
<dbReference type="Pfam" id="PF00155">
    <property type="entry name" value="Aminotran_1_2"/>
    <property type="match status" value="1"/>
</dbReference>
<dbReference type="InterPro" id="IPR015421">
    <property type="entry name" value="PyrdxlP-dep_Trfase_major"/>
</dbReference>
<proteinExistence type="inferred from homology"/>
<dbReference type="GO" id="GO:0030170">
    <property type="term" value="F:pyridoxal phosphate binding"/>
    <property type="evidence" value="ECO:0007669"/>
    <property type="project" value="InterPro"/>
</dbReference>
<dbReference type="OrthoDB" id="7042322at2759"/>
<dbReference type="GO" id="GO:0008483">
    <property type="term" value="F:transaminase activity"/>
    <property type="evidence" value="ECO:0007669"/>
    <property type="project" value="TreeGrafter"/>
</dbReference>
<dbReference type="PROSITE" id="PS00105">
    <property type="entry name" value="AA_TRANSFER_CLASS_1"/>
    <property type="match status" value="1"/>
</dbReference>
<dbReference type="AlphaFoldDB" id="A0A077X2X4"/>
<protein>
    <recommendedName>
        <fullName evidence="3">Aminotransferase class I/classII large domain-containing protein</fullName>
    </recommendedName>
</protein>
<evidence type="ECO:0000313" key="4">
    <source>
        <dbReference type="EMBL" id="CDS13819.1"/>
    </source>
</evidence>
<dbReference type="PANTHER" id="PTHR43795:SF39">
    <property type="entry name" value="AMINOTRANSFERASE CLASS I_CLASSII DOMAIN-CONTAINING PROTEIN"/>
    <property type="match status" value="1"/>
</dbReference>
<dbReference type="InterPro" id="IPR050478">
    <property type="entry name" value="Ethylene_sulfur-biosynth"/>
</dbReference>
<dbReference type="GO" id="GO:0006520">
    <property type="term" value="P:amino acid metabolic process"/>
    <property type="evidence" value="ECO:0007669"/>
    <property type="project" value="TreeGrafter"/>
</dbReference>
<name>A0A077X2X4_9FUNG</name>
<dbReference type="PANTHER" id="PTHR43795">
    <property type="entry name" value="BIFUNCTIONAL ASPARTATE AMINOTRANSFERASE AND GLUTAMATE/ASPARTATE-PREPHENATE AMINOTRANSFERASE-RELATED"/>
    <property type="match status" value="1"/>
</dbReference>
<dbReference type="CDD" id="cd00609">
    <property type="entry name" value="AAT_like"/>
    <property type="match status" value="1"/>
</dbReference>
<evidence type="ECO:0000256" key="2">
    <source>
        <dbReference type="ARBA" id="ARBA00022898"/>
    </source>
</evidence>
<dbReference type="EMBL" id="LK023385">
    <property type="protein sequence ID" value="CDS13819.1"/>
    <property type="molecule type" value="Genomic_DNA"/>
</dbReference>
<evidence type="ECO:0000256" key="1">
    <source>
        <dbReference type="ARBA" id="ARBA00007441"/>
    </source>
</evidence>